<dbReference type="InterPro" id="IPR016166">
    <property type="entry name" value="FAD-bd_PCMH"/>
</dbReference>
<gene>
    <name evidence="6" type="ORF">ABS766_04595</name>
</gene>
<dbReference type="Pfam" id="PF01565">
    <property type="entry name" value="FAD_binding_4"/>
    <property type="match status" value="1"/>
</dbReference>
<dbReference type="InterPro" id="IPR006094">
    <property type="entry name" value="Oxid_FAD_bind_N"/>
</dbReference>
<reference evidence="6 7" key="1">
    <citation type="submission" date="2024-06" db="EMBL/GenBank/DDBJ databases">
        <authorList>
            <person name="Kaempfer P."/>
            <person name="Viver T."/>
        </authorList>
    </citation>
    <scope>NUCLEOTIDE SEQUENCE [LARGE SCALE GENOMIC DNA]</scope>
    <source>
        <strain evidence="6 7">ST-119</strain>
    </source>
</reference>
<dbReference type="Pfam" id="PF02913">
    <property type="entry name" value="FAD-oxidase_C"/>
    <property type="match status" value="1"/>
</dbReference>
<dbReference type="PANTHER" id="PTHR42934:SF2">
    <property type="entry name" value="GLYCOLATE OXIDASE SUBUNIT GLCD"/>
    <property type="match status" value="1"/>
</dbReference>
<dbReference type="InterPro" id="IPR016169">
    <property type="entry name" value="FAD-bd_PCMH_sub2"/>
</dbReference>
<evidence type="ECO:0000256" key="2">
    <source>
        <dbReference type="ARBA" id="ARBA00022630"/>
    </source>
</evidence>
<keyword evidence="4" id="KW-0560">Oxidoreductase</keyword>
<dbReference type="PROSITE" id="PS51387">
    <property type="entry name" value="FAD_PCMH"/>
    <property type="match status" value="1"/>
</dbReference>
<dbReference type="Gene3D" id="3.30.70.2190">
    <property type="match status" value="1"/>
</dbReference>
<dbReference type="Gene3D" id="3.30.465.10">
    <property type="match status" value="1"/>
</dbReference>
<dbReference type="PANTHER" id="PTHR42934">
    <property type="entry name" value="GLYCOLATE OXIDASE SUBUNIT GLCD"/>
    <property type="match status" value="1"/>
</dbReference>
<dbReference type="InterPro" id="IPR016167">
    <property type="entry name" value="FAD-bd_PCMH_sub1"/>
</dbReference>
<evidence type="ECO:0000256" key="3">
    <source>
        <dbReference type="ARBA" id="ARBA00022827"/>
    </source>
</evidence>
<sequence length="466" mass="50860">MFTDSLLKQLHLIAGSRYVFTDEPTRMAYGHDETEDFSFPPTVVVKPGTADEVSQIMKLANEHVIPVVPIGARTGLSGGALSIHGGIGLSMERFTSLEIDEKNLQAITGPAVITQVLREAALEKGLFYPPDPSSQGSCSIGGNVAENSGGARAVKYGVTKDYILNLEVVLPSGEIIWTGANTLKNSTGYNLTQLMVGSEGTLGIITKIVVKLIPKPTHNVLMLIPFFKAAQACEAVAAIFRAGVVPSALEFMERDAIDWGLKYLDHVNLDIKPEVEAHLLVEVDGNYPDVLFSEAEKIMGVAEQFAIDEPLFADTEEQKNALWKLRRTVAEAVKSNSVYKEEDTVVPRYELPVLLKGIKQIGKKYGFHSVCYGHAGDGNLHVNIIKGDMTDENWKVEVPKGIREIFELTVSLKGTLSGEHGIGYVQKNYMDIAFSPVQLQLMKGIKQLFDPKNILNPGKILPDAIA</sequence>
<organism evidence="6 7">
    <name type="scientific">Flavobacterium rhizosphaerae</name>
    <dbReference type="NCBI Taxonomy" id="3163298"/>
    <lineage>
        <taxon>Bacteria</taxon>
        <taxon>Pseudomonadati</taxon>
        <taxon>Bacteroidota</taxon>
        <taxon>Flavobacteriia</taxon>
        <taxon>Flavobacteriales</taxon>
        <taxon>Flavobacteriaceae</taxon>
        <taxon>Flavobacterium</taxon>
    </lineage>
</organism>
<keyword evidence="3" id="KW-0274">FAD</keyword>
<evidence type="ECO:0000256" key="1">
    <source>
        <dbReference type="ARBA" id="ARBA00001974"/>
    </source>
</evidence>
<dbReference type="InterPro" id="IPR051914">
    <property type="entry name" value="FAD-linked_OxidoTrans_Type4"/>
</dbReference>
<dbReference type="Gene3D" id="3.30.43.10">
    <property type="entry name" value="Uridine Diphospho-n-acetylenolpyruvylglucosamine Reductase, domain 2"/>
    <property type="match status" value="1"/>
</dbReference>
<feature type="domain" description="FAD-binding PCMH-type" evidence="5">
    <location>
        <begin position="37"/>
        <end position="215"/>
    </location>
</feature>
<dbReference type="EMBL" id="JBELPZ010000003">
    <property type="protein sequence ID" value="MFL9843692.1"/>
    <property type="molecule type" value="Genomic_DNA"/>
</dbReference>
<dbReference type="InterPro" id="IPR016171">
    <property type="entry name" value="Vanillyl_alc_oxidase_C-sub2"/>
</dbReference>
<name>A0ABW8YW10_9FLAO</name>
<dbReference type="Gene3D" id="3.30.70.2740">
    <property type="match status" value="1"/>
</dbReference>
<dbReference type="Gene3D" id="1.10.45.10">
    <property type="entry name" value="Vanillyl-alcohol Oxidase, Chain A, domain 4"/>
    <property type="match status" value="1"/>
</dbReference>
<evidence type="ECO:0000313" key="7">
    <source>
        <dbReference type="Proteomes" id="UP001629156"/>
    </source>
</evidence>
<comment type="caution">
    <text evidence="6">The sequence shown here is derived from an EMBL/GenBank/DDBJ whole genome shotgun (WGS) entry which is preliminary data.</text>
</comment>
<dbReference type="RefSeq" id="WP_408083946.1">
    <property type="nucleotide sequence ID" value="NZ_JBELPZ010000003.1"/>
</dbReference>
<keyword evidence="2" id="KW-0285">Flavoprotein</keyword>
<dbReference type="InterPro" id="IPR036318">
    <property type="entry name" value="FAD-bd_PCMH-like_sf"/>
</dbReference>
<proteinExistence type="predicted"/>
<keyword evidence="7" id="KW-1185">Reference proteome</keyword>
<evidence type="ECO:0000313" key="6">
    <source>
        <dbReference type="EMBL" id="MFL9843692.1"/>
    </source>
</evidence>
<protein>
    <submittedName>
        <fullName evidence="6">FAD-linked oxidase C-terminal domain-containing protein</fullName>
    </submittedName>
</protein>
<dbReference type="SUPFAM" id="SSF56176">
    <property type="entry name" value="FAD-binding/transporter-associated domain-like"/>
    <property type="match status" value="1"/>
</dbReference>
<evidence type="ECO:0000259" key="5">
    <source>
        <dbReference type="PROSITE" id="PS51387"/>
    </source>
</evidence>
<comment type="cofactor">
    <cofactor evidence="1">
        <name>FAD</name>
        <dbReference type="ChEBI" id="CHEBI:57692"/>
    </cofactor>
</comment>
<dbReference type="InterPro" id="IPR004113">
    <property type="entry name" value="FAD-bd_oxidored_4_C"/>
</dbReference>
<dbReference type="Proteomes" id="UP001629156">
    <property type="component" value="Unassembled WGS sequence"/>
</dbReference>
<evidence type="ECO:0000256" key="4">
    <source>
        <dbReference type="ARBA" id="ARBA00023002"/>
    </source>
</evidence>
<dbReference type="InterPro" id="IPR016164">
    <property type="entry name" value="FAD-linked_Oxase-like_C"/>
</dbReference>
<dbReference type="SUPFAM" id="SSF55103">
    <property type="entry name" value="FAD-linked oxidases, C-terminal domain"/>
    <property type="match status" value="1"/>
</dbReference>
<accession>A0ABW8YW10</accession>